<organism evidence="2 3">
    <name type="scientific">Haemonchus placei</name>
    <name type="common">Barber's pole worm</name>
    <dbReference type="NCBI Taxonomy" id="6290"/>
    <lineage>
        <taxon>Eukaryota</taxon>
        <taxon>Metazoa</taxon>
        <taxon>Ecdysozoa</taxon>
        <taxon>Nematoda</taxon>
        <taxon>Chromadorea</taxon>
        <taxon>Rhabditida</taxon>
        <taxon>Rhabditina</taxon>
        <taxon>Rhabditomorpha</taxon>
        <taxon>Strongyloidea</taxon>
        <taxon>Trichostrongylidae</taxon>
        <taxon>Haemonchus</taxon>
    </lineage>
</organism>
<name>A0A3P7YI56_HAEPC</name>
<accession>A0A3P7YI56</accession>
<dbReference type="OrthoDB" id="10541160at2759"/>
<evidence type="ECO:0000256" key="1">
    <source>
        <dbReference type="SAM" id="MobiDB-lite"/>
    </source>
</evidence>
<dbReference type="EMBL" id="UZAF01022920">
    <property type="protein sequence ID" value="VDO87736.1"/>
    <property type="molecule type" value="Genomic_DNA"/>
</dbReference>
<feature type="region of interest" description="Disordered" evidence="1">
    <location>
        <begin position="45"/>
        <end position="68"/>
    </location>
</feature>
<protein>
    <submittedName>
        <fullName evidence="2">Uncharacterized protein</fullName>
    </submittedName>
</protein>
<sequence length="173" mass="19138">MTGPSNGLAAGNPGRRPDCSAICSRLSFHERSDRGSGIGRVVHNGTPCDQLWQPSDASRYPPESRRPTNVKEAVKETIAQNQGQILAATNVWSHWVISCSFLLFQYNENILKWLLRHPTVLPRKQHFGKGLVLGGCLAAGESPSSAVRPRENVSFLHMLFNVNSTSHSLTFFR</sequence>
<evidence type="ECO:0000313" key="2">
    <source>
        <dbReference type="EMBL" id="VDO87736.1"/>
    </source>
</evidence>
<gene>
    <name evidence="2" type="ORF">HPLM_LOCUS21072</name>
</gene>
<evidence type="ECO:0000313" key="3">
    <source>
        <dbReference type="Proteomes" id="UP000268014"/>
    </source>
</evidence>
<keyword evidence="3" id="KW-1185">Reference proteome</keyword>
<proteinExistence type="predicted"/>
<dbReference type="Proteomes" id="UP000268014">
    <property type="component" value="Unassembled WGS sequence"/>
</dbReference>
<reference evidence="2 3" key="1">
    <citation type="submission" date="2018-11" db="EMBL/GenBank/DDBJ databases">
        <authorList>
            <consortium name="Pathogen Informatics"/>
        </authorList>
    </citation>
    <scope>NUCLEOTIDE SEQUENCE [LARGE SCALE GENOMIC DNA]</scope>
    <source>
        <strain evidence="2 3">MHpl1</strain>
    </source>
</reference>
<dbReference type="AlphaFoldDB" id="A0A3P7YI56"/>